<reference evidence="2 3" key="1">
    <citation type="journal article" date="2011" name="Stand. Genomic Sci.">
        <title>Complete genome sequence of Haliscomenobacter hydrossis type strain (O).</title>
        <authorList>
            <consortium name="US DOE Joint Genome Institute (JGI-PGF)"/>
            <person name="Daligault H."/>
            <person name="Lapidus A."/>
            <person name="Zeytun A."/>
            <person name="Nolan M."/>
            <person name="Lucas S."/>
            <person name="Del Rio T.G."/>
            <person name="Tice H."/>
            <person name="Cheng J.F."/>
            <person name="Tapia R."/>
            <person name="Han C."/>
            <person name="Goodwin L."/>
            <person name="Pitluck S."/>
            <person name="Liolios K."/>
            <person name="Pagani I."/>
            <person name="Ivanova N."/>
            <person name="Huntemann M."/>
            <person name="Mavromatis K."/>
            <person name="Mikhailova N."/>
            <person name="Pati A."/>
            <person name="Chen A."/>
            <person name="Palaniappan K."/>
            <person name="Land M."/>
            <person name="Hauser L."/>
            <person name="Brambilla E.M."/>
            <person name="Rohde M."/>
            <person name="Verbarg S."/>
            <person name="Goker M."/>
            <person name="Bristow J."/>
            <person name="Eisen J.A."/>
            <person name="Markowitz V."/>
            <person name="Hugenholtz P."/>
            <person name="Kyrpides N.C."/>
            <person name="Klenk H.P."/>
            <person name="Woyke T."/>
        </authorList>
    </citation>
    <scope>NUCLEOTIDE SEQUENCE [LARGE SCALE GENOMIC DNA]</scope>
    <source>
        <strain evidence="3">ATCC 27775 / DSM 1100 / LMG 10767 / O</strain>
    </source>
</reference>
<dbReference type="OrthoDB" id="1336276at2"/>
<name>F4KR62_HALH1</name>
<organism evidence="2 3">
    <name type="scientific">Haliscomenobacter hydrossis (strain ATCC 27775 / DSM 1100 / LMG 10767 / O)</name>
    <dbReference type="NCBI Taxonomy" id="760192"/>
    <lineage>
        <taxon>Bacteria</taxon>
        <taxon>Pseudomonadati</taxon>
        <taxon>Bacteroidota</taxon>
        <taxon>Saprospiria</taxon>
        <taxon>Saprospirales</taxon>
        <taxon>Haliscomenobacteraceae</taxon>
        <taxon>Haliscomenobacter</taxon>
    </lineage>
</organism>
<evidence type="ECO:0000313" key="3">
    <source>
        <dbReference type="Proteomes" id="UP000008461"/>
    </source>
</evidence>
<evidence type="ECO:0000313" key="2">
    <source>
        <dbReference type="EMBL" id="AEE54249.1"/>
    </source>
</evidence>
<reference key="2">
    <citation type="submission" date="2011-04" db="EMBL/GenBank/DDBJ databases">
        <title>Complete sequence of chromosome of Haliscomenobacter hydrossis DSM 1100.</title>
        <authorList>
            <consortium name="US DOE Joint Genome Institute (JGI-PGF)"/>
            <person name="Lucas S."/>
            <person name="Han J."/>
            <person name="Lapidus A."/>
            <person name="Bruce D."/>
            <person name="Goodwin L."/>
            <person name="Pitluck S."/>
            <person name="Peters L."/>
            <person name="Kyrpides N."/>
            <person name="Mavromatis K."/>
            <person name="Ivanova N."/>
            <person name="Ovchinnikova G."/>
            <person name="Pagani I."/>
            <person name="Daligault H."/>
            <person name="Detter J.C."/>
            <person name="Han C."/>
            <person name="Land M."/>
            <person name="Hauser L."/>
            <person name="Markowitz V."/>
            <person name="Cheng J.-F."/>
            <person name="Hugenholtz P."/>
            <person name="Woyke T."/>
            <person name="Wu D."/>
            <person name="Verbarg S."/>
            <person name="Frueling A."/>
            <person name="Brambilla E."/>
            <person name="Klenk H.-P."/>
            <person name="Eisen J.A."/>
        </authorList>
    </citation>
    <scope>NUCLEOTIDE SEQUENCE</scope>
    <source>
        <strain>DSM 1100</strain>
    </source>
</reference>
<dbReference type="eggNOG" id="COG2110">
    <property type="taxonomic scope" value="Bacteria"/>
</dbReference>
<keyword evidence="3" id="KW-1185">Reference proteome</keyword>
<dbReference type="KEGG" id="hhy:Halhy_6431"/>
<dbReference type="SUPFAM" id="SSF52949">
    <property type="entry name" value="Macro domain-like"/>
    <property type="match status" value="1"/>
</dbReference>
<dbReference type="HOGENOM" id="CLU_046550_6_2_10"/>
<dbReference type="AlphaFoldDB" id="F4KR62"/>
<dbReference type="STRING" id="760192.Halhy_6431"/>
<proteinExistence type="predicted"/>
<gene>
    <name evidence="2" type="ordered locus">Halhy_6431</name>
</gene>
<accession>F4KR62</accession>
<sequence>MQTILTALSPTLITAWKTYFSSTEDVVIVEGDITKIPCDAIVSPANSFGFMDGGLDYALSERFGWDLEKQLQRTIKELPEGELLVGQALVIETNDHEIPFLISAPTMRIPTNFNINTSVNAYLVMKAILIKAKQHPSIQRVAIPGLCTGIGQMEENIAAKQMFQAYKEIVLGEKMNFSTFGEAQKYHWELNPKGMIWVSK</sequence>
<dbReference type="RefSeq" id="WP_013768768.1">
    <property type="nucleotide sequence ID" value="NC_015510.1"/>
</dbReference>
<dbReference type="Pfam" id="PF01661">
    <property type="entry name" value="Macro"/>
    <property type="match status" value="1"/>
</dbReference>
<dbReference type="InterPro" id="IPR043472">
    <property type="entry name" value="Macro_dom-like"/>
</dbReference>
<dbReference type="SMART" id="SM00506">
    <property type="entry name" value="A1pp"/>
    <property type="match status" value="1"/>
</dbReference>
<evidence type="ECO:0000259" key="1">
    <source>
        <dbReference type="PROSITE" id="PS51154"/>
    </source>
</evidence>
<dbReference type="Gene3D" id="3.40.220.10">
    <property type="entry name" value="Leucine Aminopeptidase, subunit E, domain 1"/>
    <property type="match status" value="1"/>
</dbReference>
<dbReference type="InterPro" id="IPR002589">
    <property type="entry name" value="Macro_dom"/>
</dbReference>
<protein>
    <submittedName>
        <fullName evidence="2">Appr-1-p processing domain protein</fullName>
    </submittedName>
</protein>
<dbReference type="PROSITE" id="PS51154">
    <property type="entry name" value="MACRO"/>
    <property type="match status" value="1"/>
</dbReference>
<dbReference type="EMBL" id="CP002691">
    <property type="protein sequence ID" value="AEE54249.1"/>
    <property type="molecule type" value="Genomic_DNA"/>
</dbReference>
<feature type="domain" description="Macro" evidence="1">
    <location>
        <begin position="13"/>
        <end position="200"/>
    </location>
</feature>
<dbReference type="Proteomes" id="UP000008461">
    <property type="component" value="Chromosome"/>
</dbReference>